<evidence type="ECO:0000259" key="3">
    <source>
        <dbReference type="PROSITE" id="PS50106"/>
    </source>
</evidence>
<evidence type="ECO:0000313" key="5">
    <source>
        <dbReference type="Proteomes" id="UP000278807"/>
    </source>
</evidence>
<reference evidence="6" key="1">
    <citation type="submission" date="2017-02" db="UniProtKB">
        <authorList>
            <consortium name="WormBaseParasite"/>
        </authorList>
    </citation>
    <scope>IDENTIFICATION</scope>
</reference>
<gene>
    <name evidence="4" type="ORF">HNAJ_LOCUS9744</name>
</gene>
<feature type="region of interest" description="Disordered" evidence="2">
    <location>
        <begin position="173"/>
        <end position="193"/>
    </location>
</feature>
<dbReference type="Proteomes" id="UP000278807">
    <property type="component" value="Unassembled WGS sequence"/>
</dbReference>
<dbReference type="PANTHER" id="PTHR14191:SF3">
    <property type="entry name" value="NA(+)_H(+) EXCHANGE REGULATORY COFACTOR-LIKE PROTEIN NRFL-1"/>
    <property type="match status" value="1"/>
</dbReference>
<keyword evidence="1" id="KW-0677">Repeat</keyword>
<dbReference type="GO" id="GO:0043495">
    <property type="term" value="F:protein-membrane adaptor activity"/>
    <property type="evidence" value="ECO:0007669"/>
    <property type="project" value="TreeGrafter"/>
</dbReference>
<evidence type="ECO:0000313" key="6">
    <source>
        <dbReference type="WBParaSite" id="HNAJ_0000974901-mRNA-1"/>
    </source>
</evidence>
<reference evidence="4 5" key="2">
    <citation type="submission" date="2018-11" db="EMBL/GenBank/DDBJ databases">
        <authorList>
            <consortium name="Pathogen Informatics"/>
        </authorList>
    </citation>
    <scope>NUCLEOTIDE SEQUENCE [LARGE SCALE GENOMIC DNA]</scope>
</reference>
<dbReference type="InterPro" id="IPR051067">
    <property type="entry name" value="NHER"/>
</dbReference>
<protein>
    <submittedName>
        <fullName evidence="6">PDZ domain-containing protein</fullName>
    </submittedName>
</protein>
<dbReference type="SUPFAM" id="SSF50156">
    <property type="entry name" value="PDZ domain-like"/>
    <property type="match status" value="1"/>
</dbReference>
<dbReference type="AlphaFoldDB" id="A0A0R3TQD3"/>
<dbReference type="InterPro" id="IPR001478">
    <property type="entry name" value="PDZ"/>
</dbReference>
<accession>A0A0R3TQD3</accession>
<feature type="domain" description="PDZ" evidence="3">
    <location>
        <begin position="6"/>
        <end position="88"/>
    </location>
</feature>
<evidence type="ECO:0000313" key="4">
    <source>
        <dbReference type="EMBL" id="VDO06394.1"/>
    </source>
</evidence>
<keyword evidence="5" id="KW-1185">Reference proteome</keyword>
<dbReference type="GO" id="GO:0072659">
    <property type="term" value="P:protein localization to plasma membrane"/>
    <property type="evidence" value="ECO:0007669"/>
    <property type="project" value="TreeGrafter"/>
</dbReference>
<evidence type="ECO:0000256" key="1">
    <source>
        <dbReference type="ARBA" id="ARBA00022737"/>
    </source>
</evidence>
<dbReference type="WBParaSite" id="HNAJ_0000974901-mRNA-1">
    <property type="protein sequence ID" value="HNAJ_0000974901-mRNA-1"/>
    <property type="gene ID" value="HNAJ_0000974901"/>
</dbReference>
<name>A0A0R3TQD3_RODNA</name>
<dbReference type="InterPro" id="IPR036034">
    <property type="entry name" value="PDZ_sf"/>
</dbReference>
<proteinExistence type="predicted"/>
<sequence length="345" mass="38691">MPFPRYCCMRNDNSGDGFGFALVVTINETGHFIEDIKPGSLADRAGLRNGDLLVEVNGRNILALSHPEVVEFIRQQGDEVCLLVLDEEARTFYEDRSIIVSHTLPEVKNIYTWKQQSTHSDEIKDDSKVTFQEFLLQKSEVEDEEGKDKEQAKVIPTPKEIISQTPKEMTATIVPPENPVDVPVSRPSTTPQHTEGIVTKLDKKAEDKGKETLEVDSPSNVEDTQVKVEEFQNKLKIVENPVEAQEEEPPKSKEVQLNIKNEEKAAKIEKEVPMKLVAEVVQEAVEIAKMESVTQSQPVTKFPNFSPKVLLQSRKSSGSRCPPARKAYMTNLGTFTDRAKAFDAL</sequence>
<dbReference type="Pfam" id="PF00595">
    <property type="entry name" value="PDZ"/>
    <property type="match status" value="1"/>
</dbReference>
<dbReference type="CDD" id="cd06768">
    <property type="entry name" value="PDZ_NHERF-like"/>
    <property type="match status" value="1"/>
</dbReference>
<dbReference type="EMBL" id="UZAE01012732">
    <property type="protein sequence ID" value="VDO06394.1"/>
    <property type="molecule type" value="Genomic_DNA"/>
</dbReference>
<evidence type="ECO:0000256" key="2">
    <source>
        <dbReference type="SAM" id="MobiDB-lite"/>
    </source>
</evidence>
<organism evidence="6">
    <name type="scientific">Rodentolepis nana</name>
    <name type="common">Dwarf tapeworm</name>
    <name type="synonym">Hymenolepis nana</name>
    <dbReference type="NCBI Taxonomy" id="102285"/>
    <lineage>
        <taxon>Eukaryota</taxon>
        <taxon>Metazoa</taxon>
        <taxon>Spiralia</taxon>
        <taxon>Lophotrochozoa</taxon>
        <taxon>Platyhelminthes</taxon>
        <taxon>Cestoda</taxon>
        <taxon>Eucestoda</taxon>
        <taxon>Cyclophyllidea</taxon>
        <taxon>Hymenolepididae</taxon>
        <taxon>Rodentolepis</taxon>
    </lineage>
</organism>
<dbReference type="STRING" id="102285.A0A0R3TQD3"/>
<dbReference type="Gene3D" id="2.30.42.10">
    <property type="match status" value="1"/>
</dbReference>
<dbReference type="OrthoDB" id="10007415at2759"/>
<dbReference type="GO" id="GO:0016324">
    <property type="term" value="C:apical plasma membrane"/>
    <property type="evidence" value="ECO:0007669"/>
    <property type="project" value="TreeGrafter"/>
</dbReference>
<dbReference type="PANTHER" id="PTHR14191">
    <property type="entry name" value="PDZ DOMAIN CONTAINING PROTEIN"/>
    <property type="match status" value="1"/>
</dbReference>
<dbReference type="SMART" id="SM00228">
    <property type="entry name" value="PDZ"/>
    <property type="match status" value="1"/>
</dbReference>
<dbReference type="PROSITE" id="PS50106">
    <property type="entry name" value="PDZ"/>
    <property type="match status" value="1"/>
</dbReference>